<comment type="caution">
    <text evidence="7">The sequence shown here is derived from an EMBL/GenBank/DDBJ whole genome shotgun (WGS) entry which is preliminary data.</text>
</comment>
<dbReference type="EMBL" id="JBHUMO010000046">
    <property type="protein sequence ID" value="MFD2729396.1"/>
    <property type="molecule type" value="Genomic_DNA"/>
</dbReference>
<proteinExistence type="inferred from homology"/>
<dbReference type="CDD" id="cd00609">
    <property type="entry name" value="AAT_like"/>
    <property type="match status" value="1"/>
</dbReference>
<organism evidence="7 8">
    <name type="scientific">Enterococcus camelliae</name>
    <dbReference type="NCBI Taxonomy" id="453959"/>
    <lineage>
        <taxon>Bacteria</taxon>
        <taxon>Bacillati</taxon>
        <taxon>Bacillota</taxon>
        <taxon>Bacilli</taxon>
        <taxon>Lactobacillales</taxon>
        <taxon>Enterococcaceae</taxon>
        <taxon>Enterococcus</taxon>
    </lineage>
</organism>
<dbReference type="GO" id="GO:0047804">
    <property type="term" value="F:cysteine-S-conjugate beta-lyase activity"/>
    <property type="evidence" value="ECO:0007669"/>
    <property type="project" value="UniProtKB-EC"/>
</dbReference>
<dbReference type="Proteomes" id="UP001597427">
    <property type="component" value="Unassembled WGS sequence"/>
</dbReference>
<dbReference type="InterPro" id="IPR015421">
    <property type="entry name" value="PyrdxlP-dep_Trfase_major"/>
</dbReference>
<evidence type="ECO:0000256" key="4">
    <source>
        <dbReference type="ARBA" id="ARBA00023239"/>
    </source>
</evidence>
<name>A0ABW5TMP7_9ENTE</name>
<evidence type="ECO:0000259" key="6">
    <source>
        <dbReference type="Pfam" id="PF00155"/>
    </source>
</evidence>
<gene>
    <name evidence="7" type="ORF">ACFSR0_08150</name>
</gene>
<evidence type="ECO:0000256" key="3">
    <source>
        <dbReference type="ARBA" id="ARBA00022898"/>
    </source>
</evidence>
<reference evidence="8" key="1">
    <citation type="journal article" date="2019" name="Int. J. Syst. Evol. Microbiol.">
        <title>The Global Catalogue of Microorganisms (GCM) 10K type strain sequencing project: providing services to taxonomists for standard genome sequencing and annotation.</title>
        <authorList>
            <consortium name="The Broad Institute Genomics Platform"/>
            <consortium name="The Broad Institute Genome Sequencing Center for Infectious Disease"/>
            <person name="Wu L."/>
            <person name="Ma J."/>
        </authorList>
    </citation>
    <scope>NUCLEOTIDE SEQUENCE [LARGE SCALE GENOMIC DNA]</scope>
    <source>
        <strain evidence="8">TISTR 932</strain>
    </source>
</reference>
<dbReference type="RefSeq" id="WP_379981716.1">
    <property type="nucleotide sequence ID" value="NZ_JBHUMO010000046.1"/>
</dbReference>
<evidence type="ECO:0000313" key="8">
    <source>
        <dbReference type="Proteomes" id="UP001597427"/>
    </source>
</evidence>
<evidence type="ECO:0000256" key="5">
    <source>
        <dbReference type="ARBA" id="ARBA00037974"/>
    </source>
</evidence>
<dbReference type="EC" id="4.4.1.13" evidence="2"/>
<accession>A0ABW5TMP7</accession>
<dbReference type="Pfam" id="PF00155">
    <property type="entry name" value="Aminotran_1_2"/>
    <property type="match status" value="1"/>
</dbReference>
<evidence type="ECO:0000256" key="2">
    <source>
        <dbReference type="ARBA" id="ARBA00012224"/>
    </source>
</evidence>
<feature type="domain" description="Aminotransferase class I/classII large" evidence="6">
    <location>
        <begin position="33"/>
        <end position="378"/>
    </location>
</feature>
<keyword evidence="4 7" id="KW-0456">Lyase</keyword>
<comment type="cofactor">
    <cofactor evidence="1">
        <name>pyridoxal 5'-phosphate</name>
        <dbReference type="ChEBI" id="CHEBI:597326"/>
    </cofactor>
</comment>
<evidence type="ECO:0000256" key="1">
    <source>
        <dbReference type="ARBA" id="ARBA00001933"/>
    </source>
</evidence>
<protein>
    <recommendedName>
        <fullName evidence="2">cysteine-S-conjugate beta-lyase</fullName>
        <ecNumber evidence="2">4.4.1.13</ecNumber>
    </recommendedName>
</protein>
<comment type="similarity">
    <text evidence="5">Belongs to the class-II pyridoxal-phosphate-dependent aminotransferase family. MalY/PatB cystathionine beta-lyase subfamily.</text>
</comment>
<keyword evidence="8" id="KW-1185">Reference proteome</keyword>
<dbReference type="SUPFAM" id="SSF53383">
    <property type="entry name" value="PLP-dependent transferases"/>
    <property type="match status" value="1"/>
</dbReference>
<dbReference type="Gene3D" id="3.40.640.10">
    <property type="entry name" value="Type I PLP-dependent aspartate aminotransferase-like (Major domain)"/>
    <property type="match status" value="1"/>
</dbReference>
<dbReference type="PANTHER" id="PTHR43525">
    <property type="entry name" value="PROTEIN MALY"/>
    <property type="match status" value="1"/>
</dbReference>
<sequence length="396" mass="45910">MHNFDEIVNRKHTYSTQWDYIADRFGKSDLLPFSISDTDFKMPAEVQIAIAKFNELGIYGYTRWNHDQFKSAIANHYLHRFGITVDQETIIYSPSVMYSVSILLRELALKKKAILTFTPMYDSFFQVIEENSLKLVQTELVNDGTGTFEIDFQDFEKKVKEVDVFLLCSPHNPTGRLWTNEELSRIVHLCKKENVAIVSDEIHMDINLTKRKHIPILAFLPEYKNMYLVTSASKTFNTPGLGGSYGFIPNQIIRERFLTVQKKRDFLNSASTLGIIATMAAYNECEKYIDEMCQYVRLNLITVEQFIKEHIPEIEYHLSDATYLAWIDCRRMSYTMDELQDALINVGKVGIMDGKIYGGNRYLRMNCGCPLEKVKQGLQGMDKAFEYLRMKKETNV</sequence>
<dbReference type="InterPro" id="IPR015422">
    <property type="entry name" value="PyrdxlP-dep_Trfase_small"/>
</dbReference>
<dbReference type="InterPro" id="IPR051798">
    <property type="entry name" value="Class-II_PLP-Dep_Aminotrans"/>
</dbReference>
<evidence type="ECO:0000313" key="7">
    <source>
        <dbReference type="EMBL" id="MFD2729396.1"/>
    </source>
</evidence>
<keyword evidence="3" id="KW-0663">Pyridoxal phosphate</keyword>
<dbReference type="Gene3D" id="3.90.1150.10">
    <property type="entry name" value="Aspartate Aminotransferase, domain 1"/>
    <property type="match status" value="1"/>
</dbReference>
<dbReference type="InterPro" id="IPR004839">
    <property type="entry name" value="Aminotransferase_I/II_large"/>
</dbReference>
<dbReference type="InterPro" id="IPR015424">
    <property type="entry name" value="PyrdxlP-dep_Trfase"/>
</dbReference>
<dbReference type="PANTHER" id="PTHR43525:SF1">
    <property type="entry name" value="PROTEIN MALY"/>
    <property type="match status" value="1"/>
</dbReference>